<dbReference type="AlphaFoldDB" id="A0A815VB30"/>
<dbReference type="Proteomes" id="UP000663864">
    <property type="component" value="Unassembled WGS sequence"/>
</dbReference>
<dbReference type="EMBL" id="CAJNOT010010380">
    <property type="protein sequence ID" value="CAF1530149.1"/>
    <property type="molecule type" value="Genomic_DNA"/>
</dbReference>
<evidence type="ECO:0000313" key="1">
    <source>
        <dbReference type="EMBL" id="CAF1530149.1"/>
    </source>
</evidence>
<comment type="caution">
    <text evidence="1">The sequence shown here is derived from an EMBL/GenBank/DDBJ whole genome shotgun (WGS) entry which is preliminary data.</text>
</comment>
<dbReference type="PROSITE" id="PS00141">
    <property type="entry name" value="ASP_PROTEASE"/>
    <property type="match status" value="1"/>
</dbReference>
<evidence type="ECO:0000313" key="2">
    <source>
        <dbReference type="Proteomes" id="UP000663864"/>
    </source>
</evidence>
<dbReference type="InterPro" id="IPR001969">
    <property type="entry name" value="Aspartic_peptidase_AS"/>
</dbReference>
<dbReference type="GO" id="GO:0006508">
    <property type="term" value="P:proteolysis"/>
    <property type="evidence" value="ECO:0007669"/>
    <property type="project" value="InterPro"/>
</dbReference>
<organism evidence="1 2">
    <name type="scientific">Rotaria sordida</name>
    <dbReference type="NCBI Taxonomy" id="392033"/>
    <lineage>
        <taxon>Eukaryota</taxon>
        <taxon>Metazoa</taxon>
        <taxon>Spiralia</taxon>
        <taxon>Gnathifera</taxon>
        <taxon>Rotifera</taxon>
        <taxon>Eurotatoria</taxon>
        <taxon>Bdelloidea</taxon>
        <taxon>Philodinida</taxon>
        <taxon>Philodinidae</taxon>
        <taxon>Rotaria</taxon>
    </lineage>
</organism>
<sequence length="68" mass="7584">MTGPRDGGVPSQFIKPSTLTSFPVYIKIRVNDQTTEAIVDTGSAISIIHSNFLKIICHNNFIHQTQHF</sequence>
<dbReference type="InterPro" id="IPR021109">
    <property type="entry name" value="Peptidase_aspartic_dom_sf"/>
</dbReference>
<name>A0A815VB30_9BILA</name>
<proteinExistence type="predicted"/>
<dbReference type="GO" id="GO:0004190">
    <property type="term" value="F:aspartic-type endopeptidase activity"/>
    <property type="evidence" value="ECO:0007669"/>
    <property type="project" value="InterPro"/>
</dbReference>
<dbReference type="Gene3D" id="2.40.70.10">
    <property type="entry name" value="Acid Proteases"/>
    <property type="match status" value="1"/>
</dbReference>
<accession>A0A815VB30</accession>
<dbReference type="SUPFAM" id="SSF50630">
    <property type="entry name" value="Acid proteases"/>
    <property type="match status" value="1"/>
</dbReference>
<evidence type="ECO:0008006" key="3">
    <source>
        <dbReference type="Google" id="ProtNLM"/>
    </source>
</evidence>
<protein>
    <recommendedName>
        <fullName evidence="3">Retropepsins domain-containing protein</fullName>
    </recommendedName>
</protein>
<reference evidence="1" key="1">
    <citation type="submission" date="2021-02" db="EMBL/GenBank/DDBJ databases">
        <authorList>
            <person name="Nowell W R."/>
        </authorList>
    </citation>
    <scope>NUCLEOTIDE SEQUENCE</scope>
</reference>
<gene>
    <name evidence="1" type="ORF">ZHD862_LOCUS38705</name>
</gene>